<dbReference type="GO" id="GO:0009062">
    <property type="term" value="P:fatty acid catabolic process"/>
    <property type="evidence" value="ECO:0007669"/>
    <property type="project" value="TreeGrafter"/>
</dbReference>
<dbReference type="CDD" id="cd03442">
    <property type="entry name" value="BFIT_BACH"/>
    <property type="match status" value="1"/>
</dbReference>
<sequence>MPDLATRAKELVNQLEERGTLAIRTIAMPADTNPSGDIFGGWLLAQMDLAAGNLAGQIARGRCATVAIDGIQFVRPVHVGDEVSIYAKLEKIGRSSITMNIQAWARPRNEASAENVINSKFVFVAIDEEGKPRPLPENAETNMVYRRLPKD</sequence>
<dbReference type="AlphaFoldDB" id="A0A0P1ISF2"/>
<evidence type="ECO:0000256" key="2">
    <source>
        <dbReference type="ARBA" id="ARBA00022801"/>
    </source>
</evidence>
<dbReference type="InterPro" id="IPR029069">
    <property type="entry name" value="HotDog_dom_sf"/>
</dbReference>
<dbReference type="STRING" id="1715691.TA5113_00257"/>
<evidence type="ECO:0000313" key="5">
    <source>
        <dbReference type="EMBL" id="CUK24711.1"/>
    </source>
</evidence>
<dbReference type="GO" id="GO:0006637">
    <property type="term" value="P:acyl-CoA metabolic process"/>
    <property type="evidence" value="ECO:0007669"/>
    <property type="project" value="TreeGrafter"/>
</dbReference>
<dbReference type="InterPro" id="IPR040170">
    <property type="entry name" value="Cytosol_ACT"/>
</dbReference>
<evidence type="ECO:0000256" key="3">
    <source>
        <dbReference type="PROSITE-ProRule" id="PRU01106"/>
    </source>
</evidence>
<dbReference type="OrthoDB" id="9801856at2"/>
<protein>
    <submittedName>
        <fullName evidence="5">Putative acyl-CoA thioester hydrolase</fullName>
        <ecNumber evidence="5">3.1.2.-</ecNumber>
    </submittedName>
</protein>
<name>A0A0P1ISF2_9RHOB</name>
<proteinExistence type="inferred from homology"/>
<comment type="similarity">
    <text evidence="1">Belongs to the acyl coenzyme A hydrolase family.</text>
</comment>
<dbReference type="PANTHER" id="PTHR11049">
    <property type="entry name" value="ACYL COENZYME A THIOESTER HYDROLASE"/>
    <property type="match status" value="1"/>
</dbReference>
<dbReference type="EMBL" id="CYUE01000002">
    <property type="protein sequence ID" value="CUK24711.1"/>
    <property type="molecule type" value="Genomic_DNA"/>
</dbReference>
<reference evidence="6" key="1">
    <citation type="submission" date="2015-09" db="EMBL/GenBank/DDBJ databases">
        <authorList>
            <person name="Rodrigo-Torres Lidia"/>
            <person name="Arahal R.David."/>
        </authorList>
    </citation>
    <scope>NUCLEOTIDE SEQUENCE [LARGE SCALE GENOMIC DNA]</scope>
    <source>
        <strain evidence="6">CECT 5114</strain>
    </source>
</reference>
<dbReference type="PROSITE" id="PS51770">
    <property type="entry name" value="HOTDOG_ACOT"/>
    <property type="match status" value="1"/>
</dbReference>
<evidence type="ECO:0000259" key="4">
    <source>
        <dbReference type="PROSITE" id="PS51770"/>
    </source>
</evidence>
<dbReference type="RefSeq" id="WP_058313693.1">
    <property type="nucleotide sequence ID" value="NZ_CYTO01000004.1"/>
</dbReference>
<gene>
    <name evidence="5" type="ORF">TA5114_00497</name>
</gene>
<feature type="domain" description="HotDog ACOT-type" evidence="4">
    <location>
        <begin position="17"/>
        <end position="129"/>
    </location>
</feature>
<dbReference type="Proteomes" id="UP000051184">
    <property type="component" value="Unassembled WGS sequence"/>
</dbReference>
<dbReference type="GO" id="GO:0052816">
    <property type="term" value="F:long-chain fatty acyl-CoA hydrolase activity"/>
    <property type="evidence" value="ECO:0007669"/>
    <property type="project" value="TreeGrafter"/>
</dbReference>
<dbReference type="GO" id="GO:0005829">
    <property type="term" value="C:cytosol"/>
    <property type="evidence" value="ECO:0007669"/>
    <property type="project" value="TreeGrafter"/>
</dbReference>
<dbReference type="Pfam" id="PF03061">
    <property type="entry name" value="4HBT"/>
    <property type="match status" value="1"/>
</dbReference>
<dbReference type="SUPFAM" id="SSF54637">
    <property type="entry name" value="Thioesterase/thiol ester dehydrase-isomerase"/>
    <property type="match status" value="1"/>
</dbReference>
<organism evidence="5 6">
    <name type="scientific">Cognatishimia activa</name>
    <dbReference type="NCBI Taxonomy" id="1715691"/>
    <lineage>
        <taxon>Bacteria</taxon>
        <taxon>Pseudomonadati</taxon>
        <taxon>Pseudomonadota</taxon>
        <taxon>Alphaproteobacteria</taxon>
        <taxon>Rhodobacterales</taxon>
        <taxon>Paracoccaceae</taxon>
        <taxon>Cognatishimia</taxon>
    </lineage>
</organism>
<dbReference type="EC" id="3.1.2.-" evidence="5"/>
<evidence type="ECO:0000256" key="1">
    <source>
        <dbReference type="ARBA" id="ARBA00010458"/>
    </source>
</evidence>
<keyword evidence="6" id="KW-1185">Reference proteome</keyword>
<evidence type="ECO:0000313" key="6">
    <source>
        <dbReference type="Proteomes" id="UP000051184"/>
    </source>
</evidence>
<dbReference type="InterPro" id="IPR033120">
    <property type="entry name" value="HOTDOG_ACOT"/>
</dbReference>
<accession>A0A0P1ISF2</accession>
<dbReference type="PANTHER" id="PTHR11049:SF5">
    <property type="entry name" value="ACYL-COA THIOESTER HYDROLASE YCIA"/>
    <property type="match status" value="1"/>
</dbReference>
<dbReference type="InterPro" id="IPR006683">
    <property type="entry name" value="Thioestr_dom"/>
</dbReference>
<keyword evidence="2 3" id="KW-0378">Hydrolase</keyword>
<dbReference type="Gene3D" id="3.10.129.10">
    <property type="entry name" value="Hotdog Thioesterase"/>
    <property type="match status" value="1"/>
</dbReference>